<protein>
    <submittedName>
        <fullName evidence="2">Proton_antipo_M domain-containing protein</fullName>
    </submittedName>
</protein>
<sequence length="92" mass="10608">LLDIFRLQQHNPYDYYSCLILSDIAAFIIMIISFSDFDIARREAFTLTKDSSSLLPDSFVYYFMAGISMVRLLSPNFITIDLIQTELLVAEL</sequence>
<keyword evidence="1" id="KW-0812">Transmembrane</keyword>
<organism evidence="2">
    <name type="scientific">Gongylonema pulchrum</name>
    <dbReference type="NCBI Taxonomy" id="637853"/>
    <lineage>
        <taxon>Eukaryota</taxon>
        <taxon>Metazoa</taxon>
        <taxon>Ecdysozoa</taxon>
        <taxon>Nematoda</taxon>
        <taxon>Chromadorea</taxon>
        <taxon>Rhabditida</taxon>
        <taxon>Spirurina</taxon>
        <taxon>Spiruromorpha</taxon>
        <taxon>Spiruroidea</taxon>
        <taxon>Gongylonematidae</taxon>
        <taxon>Gongylonema</taxon>
    </lineage>
</organism>
<dbReference type="WBParaSite" id="GPUH_0000644601-mRNA-1">
    <property type="protein sequence ID" value="GPUH_0000644601-mRNA-1"/>
    <property type="gene ID" value="GPUH_0000644601"/>
</dbReference>
<keyword evidence="1" id="KW-1133">Transmembrane helix</keyword>
<feature type="transmembrane region" description="Helical" evidence="1">
    <location>
        <begin position="15"/>
        <end position="34"/>
    </location>
</feature>
<evidence type="ECO:0000256" key="1">
    <source>
        <dbReference type="SAM" id="Phobius"/>
    </source>
</evidence>
<name>A0A183DCJ6_9BILA</name>
<dbReference type="AlphaFoldDB" id="A0A183DCJ6"/>
<evidence type="ECO:0000313" key="2">
    <source>
        <dbReference type="WBParaSite" id="GPUH_0000644601-mRNA-1"/>
    </source>
</evidence>
<feature type="transmembrane region" description="Helical" evidence="1">
    <location>
        <begin position="54"/>
        <end position="73"/>
    </location>
</feature>
<keyword evidence="1" id="KW-0472">Membrane</keyword>
<reference evidence="2" key="1">
    <citation type="submission" date="2016-06" db="UniProtKB">
        <authorList>
            <consortium name="WormBaseParasite"/>
        </authorList>
    </citation>
    <scope>IDENTIFICATION</scope>
</reference>
<accession>A0A183DCJ6</accession>
<proteinExistence type="predicted"/>